<feature type="region of interest" description="Disordered" evidence="1">
    <location>
        <begin position="282"/>
        <end position="309"/>
    </location>
</feature>
<evidence type="ECO:0000313" key="2">
    <source>
        <dbReference type="EMBL" id="PGH32980.1"/>
    </source>
</evidence>
<accession>A0A2B7ZI22</accession>
<dbReference type="GO" id="GO:0006139">
    <property type="term" value="P:nucleobase-containing compound metabolic process"/>
    <property type="evidence" value="ECO:0007669"/>
    <property type="project" value="UniProtKB-ARBA"/>
</dbReference>
<dbReference type="VEuPathDB" id="FungiDB:EMCG_09196"/>
<evidence type="ECO:0008006" key="4">
    <source>
        <dbReference type="Google" id="ProtNLM"/>
    </source>
</evidence>
<dbReference type="Gene3D" id="3.40.140.10">
    <property type="entry name" value="Cytidine Deaminase, domain 2"/>
    <property type="match status" value="1"/>
</dbReference>
<dbReference type="STRING" id="73230.A0A2B7ZI22"/>
<dbReference type="Proteomes" id="UP000226031">
    <property type="component" value="Unassembled WGS sequence"/>
</dbReference>
<feature type="compositionally biased region" description="Pro residues" evidence="1">
    <location>
        <begin position="367"/>
        <end position="383"/>
    </location>
</feature>
<reference evidence="2 3" key="1">
    <citation type="submission" date="2017-10" db="EMBL/GenBank/DDBJ databases">
        <title>Comparative genomics in systemic dimorphic fungi from Ajellomycetaceae.</title>
        <authorList>
            <person name="Munoz J.F."/>
            <person name="Mcewen J.G."/>
            <person name="Clay O.K."/>
            <person name="Cuomo C.A."/>
        </authorList>
    </citation>
    <scope>NUCLEOTIDE SEQUENCE [LARGE SCALE GENOMIC DNA]</scope>
    <source>
        <strain evidence="2 3">UAMH4076</strain>
    </source>
</reference>
<proteinExistence type="predicted"/>
<dbReference type="GO" id="GO:0003824">
    <property type="term" value="F:catalytic activity"/>
    <property type="evidence" value="ECO:0007669"/>
    <property type="project" value="InterPro"/>
</dbReference>
<organism evidence="2 3">
    <name type="scientific">[Emmonsia] crescens</name>
    <dbReference type="NCBI Taxonomy" id="73230"/>
    <lineage>
        <taxon>Eukaryota</taxon>
        <taxon>Fungi</taxon>
        <taxon>Dikarya</taxon>
        <taxon>Ascomycota</taxon>
        <taxon>Pezizomycotina</taxon>
        <taxon>Eurotiomycetes</taxon>
        <taxon>Eurotiomycetidae</taxon>
        <taxon>Onygenales</taxon>
        <taxon>Ajellomycetaceae</taxon>
        <taxon>Emergomyces</taxon>
    </lineage>
</organism>
<dbReference type="AlphaFoldDB" id="A0A2B7ZI22"/>
<feature type="region of interest" description="Disordered" evidence="1">
    <location>
        <begin position="348"/>
        <end position="405"/>
    </location>
</feature>
<dbReference type="EMBL" id="PDND01000075">
    <property type="protein sequence ID" value="PGH32980.1"/>
    <property type="molecule type" value="Genomic_DNA"/>
</dbReference>
<dbReference type="SUPFAM" id="SSF53927">
    <property type="entry name" value="Cytidine deaminase-like"/>
    <property type="match status" value="1"/>
</dbReference>
<gene>
    <name evidence="2" type="ORF">GX50_04194</name>
</gene>
<dbReference type="InterPro" id="IPR016193">
    <property type="entry name" value="Cytidine_deaminase-like"/>
</dbReference>
<evidence type="ECO:0000256" key="1">
    <source>
        <dbReference type="SAM" id="MobiDB-lite"/>
    </source>
</evidence>
<feature type="compositionally biased region" description="Pro residues" evidence="1">
    <location>
        <begin position="393"/>
        <end position="404"/>
    </location>
</feature>
<comment type="caution">
    <text evidence="2">The sequence shown here is derived from an EMBL/GenBank/DDBJ whole genome shotgun (WGS) entry which is preliminary data.</text>
</comment>
<keyword evidence="3" id="KW-1185">Reference proteome</keyword>
<feature type="compositionally biased region" description="Low complexity" evidence="1">
    <location>
        <begin position="348"/>
        <end position="366"/>
    </location>
</feature>
<name>A0A2B7ZI22_9EURO</name>
<sequence>MGKLDPFENIQPLRGHVSLLKTVQETRSGKDTVEAYVAEINIKSASKVLKLLESKLPKDPTLSLTHLRRFVKPGFLPDHLERGSTPAAKGAAVVSKTPQTIYILIPPPLPELSLLETLLSPYAPIPTTTDSSSAPDDAAALEPAPEAIPIQIQSIRIPLSPPTTEEESATWSRTLWPTIFNPAAHPVTHSPRGPLLLNAQESVSRRAGNYLALARKVALEAKRTGRGRAIGAVVVDPALVDLANPLDEFPGIVAVAGDARYWRRGRVGEGAGYAFSTNMQNVEEEEGEGTSSSSPSPSPYNPDHEGQPDHHALMRAISLVAYKRLTSSTSPTVTPSISISPSPTLAPISLTPAPIPTSAPFTEPSTATPPPPKKPKPSPPSLEPEPIESTQQLPPPPPPCPPLTPLESHFLSLPNIQTRAQGGYLCTSLDLYITHEPCVCCAMGMLLSRFRAVVYFQAAGEGRTDAALDPYTGYGLHWRQELNWRAVGFRFCVERGEEGESEGEGLERGLFHA</sequence>
<evidence type="ECO:0000313" key="3">
    <source>
        <dbReference type="Proteomes" id="UP000226031"/>
    </source>
</evidence>
<protein>
    <recommendedName>
        <fullName evidence="4">CMP/dCMP-type deaminase domain-containing protein</fullName>
    </recommendedName>
</protein>